<dbReference type="Pfam" id="PF01121">
    <property type="entry name" value="CoaE"/>
    <property type="match status" value="1"/>
</dbReference>
<evidence type="ECO:0000256" key="5">
    <source>
        <dbReference type="HAMAP-Rule" id="MF_00376"/>
    </source>
</evidence>
<dbReference type="HAMAP" id="MF_00376">
    <property type="entry name" value="Dephospho_CoA_kinase"/>
    <property type="match status" value="1"/>
</dbReference>
<comment type="pathway">
    <text evidence="5">Cofactor biosynthesis; coenzyme A biosynthesis; CoA from (R)-pantothenate: step 5/5.</text>
</comment>
<dbReference type="AlphaFoldDB" id="A0A9D2KS14"/>
<dbReference type="NCBIfam" id="TIGR00152">
    <property type="entry name" value="dephospho-CoA kinase"/>
    <property type="match status" value="1"/>
</dbReference>
<reference evidence="7" key="1">
    <citation type="journal article" date="2021" name="PeerJ">
        <title>Extensive microbial diversity within the chicken gut microbiome revealed by metagenomics and culture.</title>
        <authorList>
            <person name="Gilroy R."/>
            <person name="Ravi A."/>
            <person name="Getino M."/>
            <person name="Pursley I."/>
            <person name="Horton D.L."/>
            <person name="Alikhan N.F."/>
            <person name="Baker D."/>
            <person name="Gharbi K."/>
            <person name="Hall N."/>
            <person name="Watson M."/>
            <person name="Adriaenssens E.M."/>
            <person name="Foster-Nyarko E."/>
            <person name="Jarju S."/>
            <person name="Secka A."/>
            <person name="Antonio M."/>
            <person name="Oren A."/>
            <person name="Chaudhuri R.R."/>
            <person name="La Ragione R."/>
            <person name="Hildebrand F."/>
            <person name="Pallen M.J."/>
        </authorList>
    </citation>
    <scope>NUCLEOTIDE SEQUENCE</scope>
    <source>
        <strain evidence="7">ChiHecec1B25-7008</strain>
    </source>
</reference>
<dbReference type="SUPFAM" id="SSF52540">
    <property type="entry name" value="P-loop containing nucleoside triphosphate hydrolases"/>
    <property type="match status" value="1"/>
</dbReference>
<dbReference type="Gene3D" id="3.40.50.300">
    <property type="entry name" value="P-loop containing nucleotide triphosphate hydrolases"/>
    <property type="match status" value="1"/>
</dbReference>
<dbReference type="GO" id="GO:0005737">
    <property type="term" value="C:cytoplasm"/>
    <property type="evidence" value="ECO:0007669"/>
    <property type="project" value="UniProtKB-SubCell"/>
</dbReference>
<comment type="catalytic activity">
    <reaction evidence="5">
        <text>3'-dephospho-CoA + ATP = ADP + CoA + H(+)</text>
        <dbReference type="Rhea" id="RHEA:18245"/>
        <dbReference type="ChEBI" id="CHEBI:15378"/>
        <dbReference type="ChEBI" id="CHEBI:30616"/>
        <dbReference type="ChEBI" id="CHEBI:57287"/>
        <dbReference type="ChEBI" id="CHEBI:57328"/>
        <dbReference type="ChEBI" id="CHEBI:456216"/>
        <dbReference type="EC" id="2.7.1.24"/>
    </reaction>
</comment>
<name>A0A9D2KS14_9BACE</name>
<comment type="subcellular location">
    <subcellularLocation>
        <location evidence="5">Cytoplasm</location>
    </subcellularLocation>
</comment>
<dbReference type="PANTHER" id="PTHR10695:SF46">
    <property type="entry name" value="BIFUNCTIONAL COENZYME A SYNTHASE-RELATED"/>
    <property type="match status" value="1"/>
</dbReference>
<comment type="similarity">
    <text evidence="1 5">Belongs to the CoaE family.</text>
</comment>
<reference evidence="7" key="2">
    <citation type="submission" date="2021-04" db="EMBL/GenBank/DDBJ databases">
        <authorList>
            <person name="Gilroy R."/>
        </authorList>
    </citation>
    <scope>NUCLEOTIDE SEQUENCE</scope>
    <source>
        <strain evidence="7">ChiHecec1B25-7008</strain>
    </source>
</reference>
<keyword evidence="4 5" id="KW-0173">Coenzyme A biosynthesis</keyword>
<dbReference type="GO" id="GO:0005524">
    <property type="term" value="F:ATP binding"/>
    <property type="evidence" value="ECO:0007669"/>
    <property type="project" value="UniProtKB-UniRule"/>
</dbReference>
<evidence type="ECO:0000256" key="1">
    <source>
        <dbReference type="ARBA" id="ARBA00009018"/>
    </source>
</evidence>
<keyword evidence="3 5" id="KW-0067">ATP-binding</keyword>
<keyword evidence="5 7" id="KW-0808">Transferase</keyword>
<comment type="function">
    <text evidence="5">Catalyzes the phosphorylation of the 3'-hydroxyl group of dephosphocoenzyme A to form coenzyme A.</text>
</comment>
<evidence type="ECO:0000313" key="7">
    <source>
        <dbReference type="EMBL" id="HJA82802.1"/>
    </source>
</evidence>
<gene>
    <name evidence="5 7" type="primary">coaE</name>
    <name evidence="7" type="ORF">H9785_02330</name>
</gene>
<dbReference type="EMBL" id="DWZE01000028">
    <property type="protein sequence ID" value="HJA82802.1"/>
    <property type="molecule type" value="Genomic_DNA"/>
</dbReference>
<dbReference type="CDD" id="cd02022">
    <property type="entry name" value="DPCK"/>
    <property type="match status" value="1"/>
</dbReference>
<evidence type="ECO:0000256" key="4">
    <source>
        <dbReference type="ARBA" id="ARBA00022993"/>
    </source>
</evidence>
<dbReference type="GO" id="GO:0004140">
    <property type="term" value="F:dephospho-CoA kinase activity"/>
    <property type="evidence" value="ECO:0007669"/>
    <property type="project" value="UniProtKB-UniRule"/>
</dbReference>
<evidence type="ECO:0000256" key="3">
    <source>
        <dbReference type="ARBA" id="ARBA00022840"/>
    </source>
</evidence>
<evidence type="ECO:0000313" key="8">
    <source>
        <dbReference type="Proteomes" id="UP000823860"/>
    </source>
</evidence>
<keyword evidence="5" id="KW-0963">Cytoplasm</keyword>
<protein>
    <recommendedName>
        <fullName evidence="5 6">Dephospho-CoA kinase</fullName>
        <ecNumber evidence="5 6">2.7.1.24</ecNumber>
    </recommendedName>
    <alternativeName>
        <fullName evidence="5">Dephosphocoenzyme A kinase</fullName>
    </alternativeName>
</protein>
<dbReference type="EC" id="2.7.1.24" evidence="5 6"/>
<dbReference type="InterPro" id="IPR001977">
    <property type="entry name" value="Depp_CoAkinase"/>
</dbReference>
<feature type="binding site" evidence="5">
    <location>
        <begin position="12"/>
        <end position="17"/>
    </location>
    <ligand>
        <name>ATP</name>
        <dbReference type="ChEBI" id="CHEBI:30616"/>
    </ligand>
</feature>
<sequence length="195" mass="21513">MAIKIGITGGIGSGKSIVSRLLTLTGIPVYQTDTEAKRLMLSDTGIREGLTALAGNEVYNEKGLNKAFLASYIFGHPEHLKQVNAIVHPRVRDDFRLWAGKARQEIVAMESAILLEAGFTNEVDKIVMVYAPSEVRIARAIRRDSATRKEVERRIQSQMDDEKKRGAADFVIVNDGETPLIPQVLSLISSLSQNH</sequence>
<keyword evidence="2 5" id="KW-0547">Nucleotide-binding</keyword>
<evidence type="ECO:0000256" key="2">
    <source>
        <dbReference type="ARBA" id="ARBA00022741"/>
    </source>
</evidence>
<organism evidence="7 8">
    <name type="scientific">Candidatus Bacteroides intestinavium</name>
    <dbReference type="NCBI Taxonomy" id="2838469"/>
    <lineage>
        <taxon>Bacteria</taxon>
        <taxon>Pseudomonadati</taxon>
        <taxon>Bacteroidota</taxon>
        <taxon>Bacteroidia</taxon>
        <taxon>Bacteroidales</taxon>
        <taxon>Bacteroidaceae</taxon>
        <taxon>Bacteroides</taxon>
    </lineage>
</organism>
<proteinExistence type="inferred from homology"/>
<accession>A0A9D2KS14</accession>
<dbReference type="GO" id="GO:0015937">
    <property type="term" value="P:coenzyme A biosynthetic process"/>
    <property type="evidence" value="ECO:0007669"/>
    <property type="project" value="UniProtKB-UniRule"/>
</dbReference>
<comment type="caution">
    <text evidence="7">The sequence shown here is derived from an EMBL/GenBank/DDBJ whole genome shotgun (WGS) entry which is preliminary data.</text>
</comment>
<evidence type="ECO:0000256" key="6">
    <source>
        <dbReference type="NCBIfam" id="TIGR00152"/>
    </source>
</evidence>
<dbReference type="PROSITE" id="PS51219">
    <property type="entry name" value="DPCK"/>
    <property type="match status" value="1"/>
</dbReference>
<dbReference type="Proteomes" id="UP000823860">
    <property type="component" value="Unassembled WGS sequence"/>
</dbReference>
<dbReference type="InterPro" id="IPR027417">
    <property type="entry name" value="P-loop_NTPase"/>
</dbReference>
<dbReference type="PANTHER" id="PTHR10695">
    <property type="entry name" value="DEPHOSPHO-COA KINASE-RELATED"/>
    <property type="match status" value="1"/>
</dbReference>
<keyword evidence="5 7" id="KW-0418">Kinase</keyword>